<feature type="region of interest" description="Disordered" evidence="3">
    <location>
        <begin position="430"/>
        <end position="481"/>
    </location>
</feature>
<dbReference type="Proteomes" id="UP000554235">
    <property type="component" value="Unassembled WGS sequence"/>
</dbReference>
<organism evidence="6 7">
    <name type="scientific">Fusarium albosuccineum</name>
    <dbReference type="NCBI Taxonomy" id="1237068"/>
    <lineage>
        <taxon>Eukaryota</taxon>
        <taxon>Fungi</taxon>
        <taxon>Dikarya</taxon>
        <taxon>Ascomycota</taxon>
        <taxon>Pezizomycotina</taxon>
        <taxon>Sordariomycetes</taxon>
        <taxon>Hypocreomycetidae</taxon>
        <taxon>Hypocreales</taxon>
        <taxon>Nectriaceae</taxon>
        <taxon>Fusarium</taxon>
        <taxon>Fusarium decemcellulare species complex</taxon>
    </lineage>
</organism>
<dbReference type="GO" id="GO:0005634">
    <property type="term" value="C:nucleus"/>
    <property type="evidence" value="ECO:0007669"/>
    <property type="project" value="UniProtKB-SubCell"/>
</dbReference>
<name>A0A8H4PH76_9HYPO</name>
<feature type="region of interest" description="Disordered" evidence="3">
    <location>
        <begin position="499"/>
        <end position="543"/>
    </location>
</feature>
<evidence type="ECO:0000256" key="2">
    <source>
        <dbReference type="ARBA" id="ARBA00023242"/>
    </source>
</evidence>
<comment type="subcellular location">
    <subcellularLocation>
        <location evidence="1">Nucleus</location>
    </subcellularLocation>
</comment>
<evidence type="ECO:0000256" key="4">
    <source>
        <dbReference type="SAM" id="SignalP"/>
    </source>
</evidence>
<feature type="compositionally biased region" description="Basic and acidic residues" evidence="3">
    <location>
        <begin position="430"/>
        <end position="442"/>
    </location>
</feature>
<feature type="compositionally biased region" description="Polar residues" evidence="3">
    <location>
        <begin position="318"/>
        <end position="329"/>
    </location>
</feature>
<feature type="region of interest" description="Disordered" evidence="3">
    <location>
        <begin position="305"/>
        <end position="342"/>
    </location>
</feature>
<comment type="caution">
    <text evidence="6">The sequence shown here is derived from an EMBL/GenBank/DDBJ whole genome shotgun (WGS) entry which is preliminary data.</text>
</comment>
<feature type="domain" description="Rad21/Rec8-like protein N-terminal" evidence="5">
    <location>
        <begin position="42"/>
        <end position="127"/>
    </location>
</feature>
<protein>
    <submittedName>
        <fullName evidence="6">Meiotic cohesin rec8</fullName>
    </submittedName>
</protein>
<keyword evidence="4" id="KW-0732">Signal</keyword>
<evidence type="ECO:0000313" key="6">
    <source>
        <dbReference type="EMBL" id="KAF4472780.1"/>
    </source>
</evidence>
<accession>A0A8H4PH76</accession>
<keyword evidence="7" id="KW-1185">Reference proteome</keyword>
<proteinExistence type="predicted"/>
<dbReference type="GO" id="GO:0030892">
    <property type="term" value="C:mitotic cohesin complex"/>
    <property type="evidence" value="ECO:0007669"/>
    <property type="project" value="TreeGrafter"/>
</dbReference>
<dbReference type="CDD" id="cd21789">
    <property type="entry name" value="Rad21_Rec8_M_SpRec8p-like"/>
    <property type="match status" value="1"/>
</dbReference>
<evidence type="ECO:0000256" key="1">
    <source>
        <dbReference type="ARBA" id="ARBA00004123"/>
    </source>
</evidence>
<feature type="region of interest" description="Disordered" evidence="3">
    <location>
        <begin position="165"/>
        <end position="184"/>
    </location>
</feature>
<reference evidence="6 7" key="1">
    <citation type="submission" date="2020-01" db="EMBL/GenBank/DDBJ databases">
        <title>Identification and distribution of gene clusters putatively required for synthesis of sphingolipid metabolism inhibitors in phylogenetically diverse species of the filamentous fungus Fusarium.</title>
        <authorList>
            <person name="Kim H.-S."/>
            <person name="Busman M."/>
            <person name="Brown D.W."/>
            <person name="Divon H."/>
            <person name="Uhlig S."/>
            <person name="Proctor R.H."/>
        </authorList>
    </citation>
    <scope>NUCLEOTIDE SEQUENCE [LARGE SCALE GENOMIC DNA]</scope>
    <source>
        <strain evidence="6 7">NRRL 20459</strain>
    </source>
</reference>
<dbReference type="GO" id="GO:0003682">
    <property type="term" value="F:chromatin binding"/>
    <property type="evidence" value="ECO:0007669"/>
    <property type="project" value="TreeGrafter"/>
</dbReference>
<keyword evidence="2" id="KW-0539">Nucleus</keyword>
<dbReference type="Pfam" id="PF04825">
    <property type="entry name" value="Rad21_Rec8_N"/>
    <property type="match status" value="1"/>
</dbReference>
<gene>
    <name evidence="6" type="ORF">FALBO_334</name>
</gene>
<evidence type="ECO:0000259" key="5">
    <source>
        <dbReference type="Pfam" id="PF04825"/>
    </source>
</evidence>
<dbReference type="OrthoDB" id="5427633at2759"/>
<evidence type="ECO:0000313" key="7">
    <source>
        <dbReference type="Proteomes" id="UP000554235"/>
    </source>
</evidence>
<evidence type="ECO:0000256" key="3">
    <source>
        <dbReference type="SAM" id="MobiDB-lite"/>
    </source>
</evidence>
<dbReference type="EMBL" id="JAADYS010000040">
    <property type="protein sequence ID" value="KAF4472780.1"/>
    <property type="molecule type" value="Genomic_DNA"/>
</dbReference>
<dbReference type="AlphaFoldDB" id="A0A8H4PH76"/>
<dbReference type="InterPro" id="IPR006910">
    <property type="entry name" value="Rad21_Rec8_N"/>
</dbReference>
<dbReference type="InterPro" id="IPR039781">
    <property type="entry name" value="Rad21/Rec8-like"/>
</dbReference>
<sequence length="701" mass="77263">MFYSHEIWGCHHLVYLNLLLFPLSLKAAVDFFPRLVATVGKTTQKKLTRKAIQEVNVPKACETIIHPGAPLALRLQGNLLYGVSRVFAHQCRYVLSDAEKTQSDMMAFFRVMQTNETDPRAGKARRQQITLQDDPDFDPLTSLPNLDLLSNANDLVFLSTQISTQNNTSQMTPSTRGTSSSGRDHSLMGIDLPQSSHSAASYRLPSDLHQDSPFTKPFDPHGHLSQLNPFDEADLDAIPGIDLNFDADGNLIGFGEPDPELPPLPGSGAYEGQMHIKTTNVAKLGVQKDQTENDNVVVMGEDALPDAEPFPKRPAARKSTSSAVPTSETVETEEARAPARRGRPRKICRMIDHRNDVPAAEFRSWSIDYLANMDANRKPAPTTTLTQARKNAKVFLFDNGLADVGKHATRVVGPLAEYFSGMPLLARLQGREPEQEQHLEPRGRRRVSAEAFEDEQDDQRRVRRRTEGAAEFGRGVDDGAGAAIFGEDVAPEMGMEAAPGLEDRHSSSMAPWSRPPSVAPGSSVRGHGSVQKRHPVPSPLHVPGSAIRSIERWSDLPGLPYESDDFPQLHSQNSSIGQEGFIDTGDFAGTNDTQNSTQGIDVFALDFLGYATARAETKGYTRPRDGADRRWIDFDTLTDELEDPENEKKFVAEAFMHILTLASKNALTVEQDGIAENRPFGTIRIGLAFHQQDDDMVDELA</sequence>
<dbReference type="GO" id="GO:0007064">
    <property type="term" value="P:mitotic sister chromatid cohesion"/>
    <property type="evidence" value="ECO:0007669"/>
    <property type="project" value="TreeGrafter"/>
</dbReference>
<dbReference type="PANTHER" id="PTHR12585:SF70">
    <property type="entry name" value="RAD21_REC8 N TERMINAL DOMAIN PROTEIN (AFU_ORTHOLOGUE AFUA_6G02900)"/>
    <property type="match status" value="1"/>
</dbReference>
<dbReference type="PANTHER" id="PTHR12585">
    <property type="entry name" value="SCC1 / RAD21 FAMILY MEMBER"/>
    <property type="match status" value="1"/>
</dbReference>
<feature type="signal peptide" evidence="4">
    <location>
        <begin position="1"/>
        <end position="27"/>
    </location>
</feature>
<feature type="region of interest" description="Disordered" evidence="3">
    <location>
        <begin position="559"/>
        <end position="593"/>
    </location>
</feature>
<feature type="chain" id="PRO_5034238619" evidence="4">
    <location>
        <begin position="28"/>
        <end position="701"/>
    </location>
</feature>